<accession>G5AIF5</accession>
<organism evidence="1 2">
    <name type="scientific">Phytophthora sojae (strain P6497)</name>
    <name type="common">Soybean stem and root rot agent</name>
    <name type="synonym">Phytophthora megasperma f. sp. glycines</name>
    <dbReference type="NCBI Taxonomy" id="1094619"/>
    <lineage>
        <taxon>Eukaryota</taxon>
        <taxon>Sar</taxon>
        <taxon>Stramenopiles</taxon>
        <taxon>Oomycota</taxon>
        <taxon>Peronosporomycetes</taxon>
        <taxon>Peronosporales</taxon>
        <taxon>Peronosporaceae</taxon>
        <taxon>Phytophthora</taxon>
    </lineage>
</organism>
<protein>
    <submittedName>
        <fullName evidence="1">Uncharacterized protein</fullName>
    </submittedName>
</protein>
<reference evidence="1 2" key="1">
    <citation type="journal article" date="2006" name="Science">
        <title>Phytophthora genome sequences uncover evolutionary origins and mechanisms of pathogenesis.</title>
        <authorList>
            <person name="Tyler B.M."/>
            <person name="Tripathy S."/>
            <person name="Zhang X."/>
            <person name="Dehal P."/>
            <person name="Jiang R.H."/>
            <person name="Aerts A."/>
            <person name="Arredondo F.D."/>
            <person name="Baxter L."/>
            <person name="Bensasson D."/>
            <person name="Beynon J.L."/>
            <person name="Chapman J."/>
            <person name="Damasceno C.M."/>
            <person name="Dorrance A.E."/>
            <person name="Dou D."/>
            <person name="Dickerman A.W."/>
            <person name="Dubchak I.L."/>
            <person name="Garbelotto M."/>
            <person name="Gijzen M."/>
            <person name="Gordon S.G."/>
            <person name="Govers F."/>
            <person name="Grunwald N.J."/>
            <person name="Huang W."/>
            <person name="Ivors K.L."/>
            <person name="Jones R.W."/>
            <person name="Kamoun S."/>
            <person name="Krampis K."/>
            <person name="Lamour K.H."/>
            <person name="Lee M.K."/>
            <person name="McDonald W.H."/>
            <person name="Medina M."/>
            <person name="Meijer H.J."/>
            <person name="Nordberg E.K."/>
            <person name="Maclean D.J."/>
            <person name="Ospina-Giraldo M.D."/>
            <person name="Morris P.F."/>
            <person name="Phuntumart V."/>
            <person name="Putnam N.H."/>
            <person name="Rash S."/>
            <person name="Rose J.K."/>
            <person name="Sakihama Y."/>
            <person name="Salamov A.A."/>
            <person name="Savidor A."/>
            <person name="Scheuring C.F."/>
            <person name="Smith B.M."/>
            <person name="Sobral B.W."/>
            <person name="Terry A."/>
            <person name="Torto-Alalibo T.A."/>
            <person name="Win J."/>
            <person name="Xu Z."/>
            <person name="Zhang H."/>
            <person name="Grigoriev I.V."/>
            <person name="Rokhsar D.S."/>
            <person name="Boore J.L."/>
        </authorList>
    </citation>
    <scope>NUCLEOTIDE SEQUENCE [LARGE SCALE GENOMIC DNA]</scope>
    <source>
        <strain evidence="1 2">P6497</strain>
    </source>
</reference>
<evidence type="ECO:0000313" key="1">
    <source>
        <dbReference type="EMBL" id="EGZ04656.1"/>
    </source>
</evidence>
<keyword evidence="2" id="KW-1185">Reference proteome</keyword>
<proteinExistence type="predicted"/>
<dbReference type="InParanoid" id="G5AIF5"/>
<sequence>MVMVVVVVTYLTKLTDIVGAFALRGSNRAGGAGGGREQHILPHYLDLDLRVDTSSGRLPIAAVLGGVGRSTSCIQCLQTNAGRVRGSKRAGGAGGGGEQHILPHFQNLDLRVDTGSGRLPIAAVLGGVGRSTLHLDLRVDTGSGRLPIAAVLGGVGRSTLHLDLRVDTGSGRLPIAAVLGDVGRSTLHLDLRVDTSSGRLPIAAVLGGVGRSTSSMQCLQTNAGRVRGSNRAGGAGGGG</sequence>
<dbReference type="GeneID" id="20642992"/>
<dbReference type="EMBL" id="JH159176">
    <property type="protein sequence ID" value="EGZ04656.1"/>
    <property type="molecule type" value="Genomic_DNA"/>
</dbReference>
<dbReference type="RefSeq" id="XP_009539856.1">
    <property type="nucleotide sequence ID" value="XM_009541561.1"/>
</dbReference>
<dbReference type="AlphaFoldDB" id="G5AIF5"/>
<gene>
    <name evidence="1" type="ORF">PHYSODRAFT_308136</name>
</gene>
<dbReference type="Proteomes" id="UP000002640">
    <property type="component" value="Unassembled WGS sequence"/>
</dbReference>
<evidence type="ECO:0000313" key="2">
    <source>
        <dbReference type="Proteomes" id="UP000002640"/>
    </source>
</evidence>
<name>G5AIF5_PHYSP</name>
<dbReference type="KEGG" id="psoj:PHYSODRAFT_308136"/>